<organism evidence="2 3">
    <name type="scientific">Nitrincola tapanii</name>
    <dbReference type="NCBI Taxonomy" id="1708751"/>
    <lineage>
        <taxon>Bacteria</taxon>
        <taxon>Pseudomonadati</taxon>
        <taxon>Pseudomonadota</taxon>
        <taxon>Gammaproteobacteria</taxon>
        <taxon>Oceanospirillales</taxon>
        <taxon>Oceanospirillaceae</taxon>
        <taxon>Nitrincola</taxon>
    </lineage>
</organism>
<proteinExistence type="predicted"/>
<dbReference type="EMBL" id="SMRS01000006">
    <property type="protein sequence ID" value="KAA0874373.1"/>
    <property type="molecule type" value="Genomic_DNA"/>
</dbReference>
<evidence type="ECO:0000313" key="3">
    <source>
        <dbReference type="Proteomes" id="UP000325302"/>
    </source>
</evidence>
<evidence type="ECO:0000313" key="2">
    <source>
        <dbReference type="EMBL" id="KAA0874373.1"/>
    </source>
</evidence>
<keyword evidence="1" id="KW-1133">Transmembrane helix</keyword>
<comment type="caution">
    <text evidence="2">The sequence shown here is derived from an EMBL/GenBank/DDBJ whole genome shotgun (WGS) entry which is preliminary data.</text>
</comment>
<name>A0A5A9W1E3_9GAMM</name>
<reference evidence="2 3" key="1">
    <citation type="submission" date="2019-03" db="EMBL/GenBank/DDBJ databases">
        <title>Nitrincola sp. nov. isolated from an Indian soda lake.</title>
        <authorList>
            <person name="Joshi A."/>
            <person name="Thite S.V."/>
            <person name="Joseph N."/>
            <person name="Dhotre D."/>
            <person name="Moorthy M."/>
            <person name="Shouche Y.S."/>
        </authorList>
    </citation>
    <scope>NUCLEOTIDE SEQUENCE [LARGE SCALE GENOMIC DNA]</scope>
    <source>
        <strain evidence="2 3">MEB193</strain>
    </source>
</reference>
<dbReference type="Proteomes" id="UP000325302">
    <property type="component" value="Unassembled WGS sequence"/>
</dbReference>
<dbReference type="AlphaFoldDB" id="A0A5A9W1E3"/>
<keyword evidence="1" id="KW-0472">Membrane</keyword>
<accession>A0A5A9W1E3</accession>
<gene>
    <name evidence="2" type="ORF">E1H14_08870</name>
</gene>
<feature type="transmembrane region" description="Helical" evidence="1">
    <location>
        <begin position="14"/>
        <end position="36"/>
    </location>
</feature>
<keyword evidence="3" id="KW-1185">Reference proteome</keyword>
<evidence type="ECO:0000256" key="1">
    <source>
        <dbReference type="SAM" id="Phobius"/>
    </source>
</evidence>
<protein>
    <submittedName>
        <fullName evidence="2">Uncharacterized protein</fullName>
    </submittedName>
</protein>
<dbReference type="RefSeq" id="WP_149391106.1">
    <property type="nucleotide sequence ID" value="NZ_SMRS01000006.1"/>
</dbReference>
<dbReference type="OrthoDB" id="6120131at2"/>
<sequence>MTIKLDKKKIRQDALLRICMYTGIPLSVLAIASLWLGQTLGSPLLGMVFMFSTALAILIGLIYNVRFVILSVRSLREQQAQEAQRNARKG</sequence>
<keyword evidence="1" id="KW-0812">Transmembrane</keyword>
<feature type="transmembrane region" description="Helical" evidence="1">
    <location>
        <begin position="48"/>
        <end position="69"/>
    </location>
</feature>